<dbReference type="GO" id="GO:0055085">
    <property type="term" value="P:transmembrane transport"/>
    <property type="evidence" value="ECO:0007669"/>
    <property type="project" value="InterPro"/>
</dbReference>
<comment type="caution">
    <text evidence="5">The sequence shown here is derived from an EMBL/GenBank/DDBJ whole genome shotgun (WGS) entry which is preliminary data.</text>
</comment>
<dbReference type="InterPro" id="IPR012854">
    <property type="entry name" value="Cu_amine_oxidase-like_N"/>
</dbReference>
<dbReference type="Pfam" id="PF07833">
    <property type="entry name" value="Cu_amine_oxidN1"/>
    <property type="match status" value="1"/>
</dbReference>
<feature type="domain" description="Solute-binding protein family 3/N-terminal" evidence="4">
    <location>
        <begin position="157"/>
        <end position="391"/>
    </location>
</feature>
<dbReference type="SUPFAM" id="SSF55383">
    <property type="entry name" value="Copper amine oxidase, domain N"/>
    <property type="match status" value="2"/>
</dbReference>
<dbReference type="Pfam" id="PF12974">
    <property type="entry name" value="Phosphonate-bd"/>
    <property type="match status" value="1"/>
</dbReference>
<dbReference type="SUPFAM" id="SSF53850">
    <property type="entry name" value="Periplasmic binding protein-like II"/>
    <property type="match status" value="1"/>
</dbReference>
<dbReference type="Gene3D" id="3.40.190.10">
    <property type="entry name" value="Periplasmic binding protein-like II"/>
    <property type="match status" value="2"/>
</dbReference>
<protein>
    <submittedName>
        <fullName evidence="5">Phosphate/phosphite/phosphonate ABC transporter substrate-binding protein</fullName>
    </submittedName>
</protein>
<feature type="signal peptide" evidence="3">
    <location>
        <begin position="1"/>
        <end position="22"/>
    </location>
</feature>
<dbReference type="InterPro" id="IPR036582">
    <property type="entry name" value="Mao_N_sf"/>
</dbReference>
<dbReference type="GO" id="GO:0043190">
    <property type="term" value="C:ATP-binding cassette (ABC) transporter complex"/>
    <property type="evidence" value="ECO:0007669"/>
    <property type="project" value="InterPro"/>
</dbReference>
<feature type="chain" id="PRO_5039041302" evidence="3">
    <location>
        <begin position="23"/>
        <end position="414"/>
    </location>
</feature>
<gene>
    <name evidence="5" type="primary">phnD</name>
    <name evidence="5" type="ORF">KM312_13285</name>
</gene>
<keyword evidence="2 3" id="KW-0732">Signal</keyword>
<evidence type="ECO:0000256" key="2">
    <source>
        <dbReference type="ARBA" id="ARBA00022729"/>
    </source>
</evidence>
<evidence type="ECO:0000313" key="5">
    <source>
        <dbReference type="EMBL" id="MBT9283586.1"/>
    </source>
</evidence>
<sequence length="414" mass="44874">MRASRGSLLLFGALLVATVVLAGANTARAAGVTLLVNGEDVTVDAEPYLKNGRTMVPVKFIADKLGYKSEWVAATKQVKLSRGSDVLWLQIGSTTMYKGANKTTRVPLDAAPEIQNGRTMVPAKAVTEAFGGSVSWEPTAKVASVITYKAEPFPKKEIVVGLIPSQEAQALADKAKPFAEKLQNHLKLPVKVYVGTDYTATIEAMGAKQVDVGMFGPQSYVLAHDRGYADVLLASVRNGSKTYRSQIVVAKDAPFQSLKDLKGKKIAFVDPASTSGYTYPLAMLIEAGLDPEKDVTLVEAGGHDKTILALLRGDVDAAFSFDDARDIVEKADPEVKKKTRILAKSDPIPNDVMSVRSDLSPYWKAKLKEAFKVLALTEDGKKDLKAIYNIDGFADAKDSEYDIVRRTFRLLKKS</sequence>
<reference evidence="5" key="1">
    <citation type="journal article" date="2021" name="Microbiology">
        <title>Metagenomic Analysis of the Microbial Community in the Underground Coal Fire Area (Kemerovo Region, Russia) Revealed Predominance of Thermophilic Members of the Phyla Deinococcus-thermus, Aquificae, and Firmicutes.</title>
        <authorList>
            <person name="Kadnikov V."/>
            <person name="Mardanov A.V."/>
            <person name="Beletsky A.V."/>
            <person name="Karnachuk O.V."/>
            <person name="Ravin N.V."/>
        </authorList>
    </citation>
    <scope>NUCLEOTIDE SEQUENCE</scope>
    <source>
        <strain evidence="5">RBS10-49</strain>
    </source>
</reference>
<dbReference type="Gene3D" id="3.30.457.10">
    <property type="entry name" value="Copper amine oxidase-like, N-terminal domain"/>
    <property type="match status" value="1"/>
</dbReference>
<comment type="similarity">
    <text evidence="1">Belongs to the phosphate/phosphite/phosphonate binding protein family.</text>
</comment>
<dbReference type="Proteomes" id="UP000748108">
    <property type="component" value="Unassembled WGS sequence"/>
</dbReference>
<evidence type="ECO:0000313" key="6">
    <source>
        <dbReference type="Proteomes" id="UP000748108"/>
    </source>
</evidence>
<dbReference type="AlphaFoldDB" id="A0A947D3Y7"/>
<evidence type="ECO:0000256" key="3">
    <source>
        <dbReference type="SAM" id="SignalP"/>
    </source>
</evidence>
<dbReference type="SMART" id="SM00062">
    <property type="entry name" value="PBPb"/>
    <property type="match status" value="1"/>
</dbReference>
<dbReference type="CDD" id="cd01071">
    <property type="entry name" value="PBP2_PhnD_like"/>
    <property type="match status" value="1"/>
</dbReference>
<dbReference type="EMBL" id="JAHHQF010000112">
    <property type="protein sequence ID" value="MBT9283586.1"/>
    <property type="molecule type" value="Genomic_DNA"/>
</dbReference>
<evidence type="ECO:0000256" key="1">
    <source>
        <dbReference type="ARBA" id="ARBA00007162"/>
    </source>
</evidence>
<organism evidence="5 6">
    <name type="scientific">Hydrogenibacillus schlegelii</name>
    <name type="common">Bacillus schlegelii</name>
    <dbReference type="NCBI Taxonomy" id="1484"/>
    <lineage>
        <taxon>Bacteria</taxon>
        <taxon>Bacillati</taxon>
        <taxon>Bacillota</taxon>
        <taxon>Bacilli</taxon>
        <taxon>Bacillales</taxon>
        <taxon>Bacillales Family X. Incertae Sedis</taxon>
        <taxon>Hydrogenibacillus</taxon>
    </lineage>
</organism>
<evidence type="ECO:0000259" key="4">
    <source>
        <dbReference type="SMART" id="SM00062"/>
    </source>
</evidence>
<dbReference type="PANTHER" id="PTHR35841:SF1">
    <property type="entry name" value="PHOSPHONATES-BINDING PERIPLASMIC PROTEIN"/>
    <property type="match status" value="1"/>
</dbReference>
<name>A0A947D3Y7_HYDSH</name>
<dbReference type="InterPro" id="IPR001638">
    <property type="entry name" value="Solute-binding_3/MltF_N"/>
</dbReference>
<dbReference type="PANTHER" id="PTHR35841">
    <property type="entry name" value="PHOSPHONATES-BINDING PERIPLASMIC PROTEIN"/>
    <property type="match status" value="1"/>
</dbReference>
<proteinExistence type="inferred from homology"/>
<dbReference type="InterPro" id="IPR005770">
    <property type="entry name" value="PhnD"/>
</dbReference>
<dbReference type="NCBIfam" id="TIGR01098">
    <property type="entry name" value="3A0109s03R"/>
    <property type="match status" value="1"/>
</dbReference>
<accession>A0A947D3Y7</accession>